<dbReference type="Proteomes" id="UP000184139">
    <property type="component" value="Unassembled WGS sequence"/>
</dbReference>
<organism evidence="1 2">
    <name type="scientific">Desulfofustis glycolicus DSM 9705</name>
    <dbReference type="NCBI Taxonomy" id="1121409"/>
    <lineage>
        <taxon>Bacteria</taxon>
        <taxon>Pseudomonadati</taxon>
        <taxon>Thermodesulfobacteriota</taxon>
        <taxon>Desulfobulbia</taxon>
        <taxon>Desulfobulbales</taxon>
        <taxon>Desulfocapsaceae</taxon>
        <taxon>Desulfofustis</taxon>
    </lineage>
</organism>
<dbReference type="AlphaFoldDB" id="A0A1M5SF96"/>
<sequence>MRYTNHPERLVLYTLIVDGKKLSVGTSSAFKHFRDFKGITLQLATNEDIETLEIHPGTPARFRKRINEFLDSRRQIRVTRPSETIR</sequence>
<proteinExistence type="predicted"/>
<evidence type="ECO:0000313" key="1">
    <source>
        <dbReference type="EMBL" id="SHH37196.1"/>
    </source>
</evidence>
<protein>
    <submittedName>
        <fullName evidence="1">Uncharacterized protein</fullName>
    </submittedName>
</protein>
<gene>
    <name evidence="1" type="ORF">SAMN02745124_00320</name>
</gene>
<keyword evidence="2" id="KW-1185">Reference proteome</keyword>
<accession>A0A1M5SF96</accession>
<dbReference type="RefSeq" id="WP_073373071.1">
    <property type="nucleotide sequence ID" value="NZ_FQXS01000001.1"/>
</dbReference>
<reference evidence="1 2" key="1">
    <citation type="submission" date="2016-11" db="EMBL/GenBank/DDBJ databases">
        <authorList>
            <person name="Jaros S."/>
            <person name="Januszkiewicz K."/>
            <person name="Wedrychowicz H."/>
        </authorList>
    </citation>
    <scope>NUCLEOTIDE SEQUENCE [LARGE SCALE GENOMIC DNA]</scope>
    <source>
        <strain evidence="1 2">DSM 9705</strain>
    </source>
</reference>
<dbReference type="EMBL" id="FQXS01000001">
    <property type="protein sequence ID" value="SHH37196.1"/>
    <property type="molecule type" value="Genomic_DNA"/>
</dbReference>
<dbReference type="STRING" id="1121409.SAMN02745124_00320"/>
<name>A0A1M5SF96_9BACT</name>
<evidence type="ECO:0000313" key="2">
    <source>
        <dbReference type="Proteomes" id="UP000184139"/>
    </source>
</evidence>